<dbReference type="Proteomes" id="UP000250043">
    <property type="component" value="Unassembled WGS sequence"/>
</dbReference>
<gene>
    <name evidence="1" type="ORF">OBBRIDRAFT_839627</name>
</gene>
<sequence>MEYPDFVQLPIELQNGLTDTGPGDRMRQDASIETLTLVDAPATGSTDDMPSSVSVSATFHPQAELDPAEPDLTLVSSDSVFFYVHIHRLERASANQFCSLLTPAALLSAGAGSCAGPPLFALTEPAETLNLVLHAAYGLPCAHFRPALPAVRGALSALDKYGLPRALVGPTQPLFELLRALAPAAPLDTYALAAAQDLEPLAAAVSPHLLAFALPTLSDNAATAIGSKYLLRLLSLHCNRTETLKRLLRAPPASHAPAASCGEHEQQVLMRAWALASSQLMWDVKPSTSTHAIQIAFRKIEESLPCKACVDCLDRRVKELVADWAAVKRTI</sequence>
<proteinExistence type="predicted"/>
<reference evidence="1 2" key="1">
    <citation type="submission" date="2016-07" db="EMBL/GenBank/DDBJ databases">
        <title>Draft genome of the white-rot fungus Obba rivulosa 3A-2.</title>
        <authorList>
            <consortium name="DOE Joint Genome Institute"/>
            <person name="Miettinen O."/>
            <person name="Riley R."/>
            <person name="Acob R."/>
            <person name="Barry K."/>
            <person name="Cullen D."/>
            <person name="De Vries R."/>
            <person name="Hainaut M."/>
            <person name="Hatakka A."/>
            <person name="Henrissat B."/>
            <person name="Hilden K."/>
            <person name="Kuo R."/>
            <person name="Labutti K."/>
            <person name="Lipzen A."/>
            <person name="Makela M.R."/>
            <person name="Sandor L."/>
            <person name="Spatafora J.W."/>
            <person name="Grigoriev I.V."/>
            <person name="Hibbett D.S."/>
        </authorList>
    </citation>
    <scope>NUCLEOTIDE SEQUENCE [LARGE SCALE GENOMIC DNA]</scope>
    <source>
        <strain evidence="1 2">3A-2</strain>
    </source>
</reference>
<evidence type="ECO:0008006" key="3">
    <source>
        <dbReference type="Google" id="ProtNLM"/>
    </source>
</evidence>
<accession>A0A8E2AJJ2</accession>
<dbReference type="OrthoDB" id="3265815at2759"/>
<dbReference type="AlphaFoldDB" id="A0A8E2AJJ2"/>
<evidence type="ECO:0000313" key="1">
    <source>
        <dbReference type="EMBL" id="OCH84544.1"/>
    </source>
</evidence>
<organism evidence="1 2">
    <name type="scientific">Obba rivulosa</name>
    <dbReference type="NCBI Taxonomy" id="1052685"/>
    <lineage>
        <taxon>Eukaryota</taxon>
        <taxon>Fungi</taxon>
        <taxon>Dikarya</taxon>
        <taxon>Basidiomycota</taxon>
        <taxon>Agaricomycotina</taxon>
        <taxon>Agaricomycetes</taxon>
        <taxon>Polyporales</taxon>
        <taxon>Gelatoporiaceae</taxon>
        <taxon>Obba</taxon>
    </lineage>
</organism>
<dbReference type="EMBL" id="KV722661">
    <property type="protein sequence ID" value="OCH84544.1"/>
    <property type="molecule type" value="Genomic_DNA"/>
</dbReference>
<evidence type="ECO:0000313" key="2">
    <source>
        <dbReference type="Proteomes" id="UP000250043"/>
    </source>
</evidence>
<keyword evidence="2" id="KW-1185">Reference proteome</keyword>
<name>A0A8E2AJJ2_9APHY</name>
<protein>
    <recommendedName>
        <fullName evidence="3">BTB domain-containing protein</fullName>
    </recommendedName>
</protein>